<proteinExistence type="predicted"/>
<dbReference type="PANTHER" id="PTHR46082:SF6">
    <property type="entry name" value="AAA+ ATPASE DOMAIN-CONTAINING PROTEIN-RELATED"/>
    <property type="match status" value="1"/>
</dbReference>
<dbReference type="Gene3D" id="3.40.50.300">
    <property type="entry name" value="P-loop containing nucleotide triphosphate hydrolases"/>
    <property type="match status" value="1"/>
</dbReference>
<comment type="caution">
    <text evidence="3">The sequence shown here is derived from an EMBL/GenBank/DDBJ whole genome shotgun (WGS) entry which is preliminary data.</text>
</comment>
<accession>A0ABU0RZL4</accession>
<evidence type="ECO:0000259" key="1">
    <source>
        <dbReference type="Pfam" id="PF00931"/>
    </source>
</evidence>
<dbReference type="Pfam" id="PF13424">
    <property type="entry name" value="TPR_12"/>
    <property type="match status" value="2"/>
</dbReference>
<organism evidence="3 4">
    <name type="scientific">Streptomyces turgidiscabies</name>
    <dbReference type="NCBI Taxonomy" id="85558"/>
    <lineage>
        <taxon>Bacteria</taxon>
        <taxon>Bacillati</taxon>
        <taxon>Actinomycetota</taxon>
        <taxon>Actinomycetes</taxon>
        <taxon>Kitasatosporales</taxon>
        <taxon>Streptomycetaceae</taxon>
        <taxon>Streptomyces</taxon>
    </lineage>
</organism>
<dbReference type="Pfam" id="PF00931">
    <property type="entry name" value="NB-ARC"/>
    <property type="match status" value="1"/>
</dbReference>
<dbReference type="SUPFAM" id="SSF52540">
    <property type="entry name" value="P-loop containing nucleoside triphosphate hydrolases"/>
    <property type="match status" value="1"/>
</dbReference>
<reference evidence="3 4" key="1">
    <citation type="submission" date="2023-07" db="EMBL/GenBank/DDBJ databases">
        <title>Comparative genomics of wheat-associated soil bacteria to identify genetic determinants of phenazine resistance.</title>
        <authorList>
            <person name="Mouncey N."/>
        </authorList>
    </citation>
    <scope>NUCLEOTIDE SEQUENCE [LARGE SCALE GENOMIC DNA]</scope>
    <source>
        <strain evidence="3 4">W2I16</strain>
    </source>
</reference>
<dbReference type="SUPFAM" id="SSF52200">
    <property type="entry name" value="Toll/Interleukin receptor TIR domain"/>
    <property type="match status" value="1"/>
</dbReference>
<dbReference type="NCBIfam" id="NF040586">
    <property type="entry name" value="FxSxx_TPR"/>
    <property type="match status" value="1"/>
</dbReference>
<dbReference type="InterPro" id="IPR053137">
    <property type="entry name" value="NLR-like"/>
</dbReference>
<evidence type="ECO:0000313" key="4">
    <source>
        <dbReference type="Proteomes" id="UP001223072"/>
    </source>
</evidence>
<dbReference type="EMBL" id="JAUSZS010000008">
    <property type="protein sequence ID" value="MDQ0937436.1"/>
    <property type="molecule type" value="Genomic_DNA"/>
</dbReference>
<dbReference type="Pfam" id="PF13676">
    <property type="entry name" value="TIR_2"/>
    <property type="match status" value="1"/>
</dbReference>
<dbReference type="Pfam" id="PF13374">
    <property type="entry name" value="TPR_10"/>
    <property type="match status" value="2"/>
</dbReference>
<dbReference type="Gene3D" id="1.25.40.10">
    <property type="entry name" value="Tetratricopeptide repeat domain"/>
    <property type="match status" value="3"/>
</dbReference>
<gene>
    <name evidence="3" type="ORF">QFZ49_007411</name>
</gene>
<protein>
    <submittedName>
        <fullName evidence="3">Tetratricopeptide (TPR) repeat protein</fullName>
    </submittedName>
</protein>
<name>A0ABU0RZL4_9ACTN</name>
<dbReference type="InterPro" id="IPR027417">
    <property type="entry name" value="P-loop_NTPase"/>
</dbReference>
<evidence type="ECO:0000259" key="2">
    <source>
        <dbReference type="Pfam" id="PF13676"/>
    </source>
</evidence>
<keyword evidence="4" id="KW-1185">Reference proteome</keyword>
<feature type="domain" description="NB-ARC" evidence="1">
    <location>
        <begin position="180"/>
        <end position="304"/>
    </location>
</feature>
<dbReference type="SUPFAM" id="SSF48452">
    <property type="entry name" value="TPR-like"/>
    <property type="match status" value="4"/>
</dbReference>
<dbReference type="Proteomes" id="UP001223072">
    <property type="component" value="Unassembled WGS sequence"/>
</dbReference>
<dbReference type="PANTHER" id="PTHR46082">
    <property type="entry name" value="ATP/GTP-BINDING PROTEIN-RELATED"/>
    <property type="match status" value="1"/>
</dbReference>
<dbReference type="InterPro" id="IPR011990">
    <property type="entry name" value="TPR-like_helical_dom_sf"/>
</dbReference>
<dbReference type="InterPro" id="IPR002182">
    <property type="entry name" value="NB-ARC"/>
</dbReference>
<dbReference type="InterPro" id="IPR035897">
    <property type="entry name" value="Toll_tir_struct_dom_sf"/>
</dbReference>
<dbReference type="InterPro" id="IPR000157">
    <property type="entry name" value="TIR_dom"/>
</dbReference>
<feature type="domain" description="TIR" evidence="2">
    <location>
        <begin position="16"/>
        <end position="135"/>
    </location>
</feature>
<evidence type="ECO:0000313" key="3">
    <source>
        <dbReference type="EMBL" id="MDQ0937436.1"/>
    </source>
</evidence>
<sequence length="984" mass="109659">MEGGRGGVGSRGHYVISFAGFNRPWATWIAYQLEQLGHRTTLLRWDPPVSVSLADALRGLLDASGRILLVLDDWYFNLGPRSDEEWTAALREVVPEHGDRFTAVSVATRAMPPGGERLQPVDLRDLDSGEARRRILVRLGLPATDTSQVNDNAPRFPNDPPSVVNTPRRNLRFTGRDWALDELHSLLNRSEGGASRVALRGISGVGKSQIAIEYAHRFGNDYDVVWWVNAGYRATAREQFADLARRLQLSVGTELGERIRAVREALRTGSPHRRWLVIFDSADDMSQVEDLLPEGNGHVLVTTLTQDWATAGRLSEIPILPFARDESVAYVRRRAPRLDEEEADQLAEAVQDLPLLLAQTAAWLDANRMPAREYIDLIRKSGANQIGIRISDDYPMGFQTSWSITLNTLEANYPEASELLRLFALFSPDAIPVRLIQTAHPSDLPDHLASLALDPIRWYTALQRLSESTAVQLAYESSSEGDPLVGGATMHRLYHSFLTSMLPEERREAMSSVACEVLAGADPRDPGNADEWPKYGVLLAQLETSGALDSTKPVVRRLVLNCVEYLRARGEGRDGLALCEQTLARWRSRMDPDDPDMLKLTHQHANMLRRVGRFREAEAVARAVVDRLAQVRADDDEELQRARNGLGGTLTALGAYQEAYQLYERSASASKDTRSRTNLGITLALLGKYREAAESHRATLKMRQERLGASDEQTLLSGLYYAWALRLLGDYAEARSRQEHNLRLLQLRGGEWHPNTLLAEHNLALCHRRAEDLEQAEKRMRHVGERSLIKRGFRHPDTLHVHSDYAAFLREHGDLDEARKLAEAVAEGYGDLVGPDHPFTVGTAGNVGLVLWKYGEREEALRAAEAAMRGMTNAVGADHPWTLGCALNLSGARSLAEDAEGAAQLSGETLERVVRVLGNEHPMALSCKAALAADLRALRRGQESTRLEQEALRQLTEKYGSGHPHTKAVARRDRPYWDFEPQPT</sequence>